<dbReference type="GeneID" id="106470310"/>
<evidence type="ECO:0000313" key="5">
    <source>
        <dbReference type="Proteomes" id="UP000694941"/>
    </source>
</evidence>
<evidence type="ECO:0000259" key="4">
    <source>
        <dbReference type="PROSITE" id="PS50238"/>
    </source>
</evidence>
<dbReference type="InterPro" id="IPR051576">
    <property type="entry name" value="PX-Rho_GAP"/>
</dbReference>
<dbReference type="InterPro" id="IPR008936">
    <property type="entry name" value="Rho_GTPase_activation_prot"/>
</dbReference>
<dbReference type="PANTHER" id="PTHR15729">
    <property type="entry name" value="CDC42 GTPASE-ACTIVATING PROTEIN"/>
    <property type="match status" value="1"/>
</dbReference>
<accession>A0ABM1BPS3</accession>
<feature type="compositionally biased region" description="Polar residues" evidence="3">
    <location>
        <begin position="1288"/>
        <end position="1300"/>
    </location>
</feature>
<dbReference type="InterPro" id="IPR000198">
    <property type="entry name" value="RhoGAP_dom"/>
</dbReference>
<feature type="compositionally biased region" description="Polar residues" evidence="3">
    <location>
        <begin position="1186"/>
        <end position="1208"/>
    </location>
</feature>
<dbReference type="RefSeq" id="XP_013786309.1">
    <property type="nucleotide sequence ID" value="XM_013930855.2"/>
</dbReference>
<keyword evidence="5" id="KW-1185">Reference proteome</keyword>
<feature type="coiled-coil region" evidence="2">
    <location>
        <begin position="615"/>
        <end position="649"/>
    </location>
</feature>
<evidence type="ECO:0000256" key="3">
    <source>
        <dbReference type="SAM" id="MobiDB-lite"/>
    </source>
</evidence>
<dbReference type="PANTHER" id="PTHR15729:SF10">
    <property type="entry name" value="GTPASE-ACTIVATING PROTEIN CDGAPR"/>
    <property type="match status" value="1"/>
</dbReference>
<dbReference type="PROSITE" id="PS50238">
    <property type="entry name" value="RHOGAP"/>
    <property type="match status" value="1"/>
</dbReference>
<keyword evidence="2" id="KW-0175">Coiled coil</keyword>
<dbReference type="Gene3D" id="1.10.555.10">
    <property type="entry name" value="Rho GTPase activation protein"/>
    <property type="match status" value="1"/>
</dbReference>
<dbReference type="Pfam" id="PF00620">
    <property type="entry name" value="RhoGAP"/>
    <property type="match status" value="1"/>
</dbReference>
<feature type="region of interest" description="Disordered" evidence="3">
    <location>
        <begin position="194"/>
        <end position="242"/>
    </location>
</feature>
<proteinExistence type="predicted"/>
<organism evidence="5 6">
    <name type="scientific">Limulus polyphemus</name>
    <name type="common">Atlantic horseshoe crab</name>
    <dbReference type="NCBI Taxonomy" id="6850"/>
    <lineage>
        <taxon>Eukaryota</taxon>
        <taxon>Metazoa</taxon>
        <taxon>Ecdysozoa</taxon>
        <taxon>Arthropoda</taxon>
        <taxon>Chelicerata</taxon>
        <taxon>Merostomata</taxon>
        <taxon>Xiphosura</taxon>
        <taxon>Limulidae</taxon>
        <taxon>Limulus</taxon>
    </lineage>
</organism>
<gene>
    <name evidence="6" type="primary">LOC106470310</name>
</gene>
<evidence type="ECO:0000313" key="6">
    <source>
        <dbReference type="RefSeq" id="XP_013786309.1"/>
    </source>
</evidence>
<feature type="region of interest" description="Disordered" evidence="3">
    <location>
        <begin position="1173"/>
        <end position="1221"/>
    </location>
</feature>
<protein>
    <submittedName>
        <fullName evidence="6">Uncharacterized protein LOC106470310</fullName>
    </submittedName>
</protein>
<dbReference type="SMART" id="SM00324">
    <property type="entry name" value="RhoGAP"/>
    <property type="match status" value="1"/>
</dbReference>
<feature type="region of interest" description="Disordered" evidence="3">
    <location>
        <begin position="1249"/>
        <end position="1318"/>
    </location>
</feature>
<dbReference type="SUPFAM" id="SSF48350">
    <property type="entry name" value="GTPase activation domain, GAP"/>
    <property type="match status" value="1"/>
</dbReference>
<dbReference type="Proteomes" id="UP000694941">
    <property type="component" value="Unplaced"/>
</dbReference>
<feature type="compositionally biased region" description="Basic and acidic residues" evidence="3">
    <location>
        <begin position="454"/>
        <end position="475"/>
    </location>
</feature>
<evidence type="ECO:0000256" key="1">
    <source>
        <dbReference type="ARBA" id="ARBA00022468"/>
    </source>
</evidence>
<sequence length="1318" mass="148858">MYFRELPNPLLTYQLYEQFVTAIQTDDDFKLIQIRDVVQQLPPPHYRTLEYLMRHLSNVASWGSQTGMTPKNVAIVWAPNLLRCKEMEAGGGVGALHVVGVQAILTEYLIRYVDLIFREKLPDHLDEEEMSRRPRSKSFAVSSPTKLLSLEEARTKALVLNLPVIEQKYIEVGGGPDQLPSKYHTMIDLPFNKQNGTKLKKSPSGWKSFFSRGSQSGNTSEKEHSRRGSLKNYRKGSTGSLQHTRLALQDKAITEANVPHTHAKKLRTVRSAESLILSTPGGGSCRSSSVIESFGSVEGIQQQHDKVIQLEPNSYLQKHVRSSSHDSYFEHGSGQKILPGDSIIEDSNTINLVKARLQSLDKYPDSDESLTSFEHACDTYMDSDTFVNFDSSQSLLSTSSPQEEAKDLSQECSSNSYKVARKQKLISSDSDVSSPKVQKLSFKRFRQAFSSPSFDRKSHVPCKDSKKDSKWTCPVKDKDRDTLRGSFRKTKEKIFQVLTPDSVHKKLYSGTESKSGSPKNEHSEPNIDKVSNIRPESDNENLEHQNVKESSCLEDFEDDEESTYKGTINMYENNYNLSTENQITGCKEDESVIVEIHTFDSYLLVEDDEAVDDSVNVVNEMLQAVAKKIEEENERARKAECEIEQSRTEKLAEKGISSTSTLSETSVAVNANKLYRNVETNEIKPTLALAEQDSFSDSATSDKDTSSNLEMALINKTEEVNPPSGCDKKYLVCDVSKAHIEKPTNSDNIYQQQIYAGEQESVTFATDHDDFVDCKVEDVSTSEESNMEEIDVKNITSSQEPDSESIITPQSFHHTDFQEASCQLQDRVSLETVYLDELDKTVKSGPEECLNELHVMNGKNETSQIDINVECKPFSKNGQKLREVSHFSARNKGFIREGNIAIDSHNLNKDQENMSLVDENSCATVIDNQILGNKNYEVIPSKKQEVEVKKNTCDFVEFQKSPWRQNGRLYKAAEKMENLEMSSLSFPENVESGMVHSYPRFDDRASKKSIHDKTEMNVLTGTEHFPRTSLTSKSSQPSLFTQLKVLKLQAFQSTEPTKELTPYDPWSDPILDSVVDPQDIYEKQIFSPAYKSLTSGDNIDEINSNTSNDFSIYNDTVEESKLDVPINRKEAVTQKLSTSLNMVNSSSSKHIDKKTCKEPESVKKMVFGLEDLPKTSTLESHPANGENISVSSSSATLHPHLPSTNTDSIPVGENESIDSETVRRERINRYKEERRAQLRERWQSESFKKDIPDKKHTGTRWRSSVPLSRTVTSPDDQVSSKVKRERSQSSGTIEEYSQSQKENKLHVSDEEELKWVQE</sequence>
<feature type="region of interest" description="Disordered" evidence="3">
    <location>
        <begin position="453"/>
        <end position="475"/>
    </location>
</feature>
<name>A0ABM1BPS3_LIMPO</name>
<feature type="compositionally biased region" description="Basic and acidic residues" evidence="3">
    <location>
        <begin position="535"/>
        <end position="547"/>
    </location>
</feature>
<feature type="region of interest" description="Disordered" evidence="3">
    <location>
        <begin position="506"/>
        <end position="559"/>
    </location>
</feature>
<feature type="domain" description="Rho-GAP" evidence="4">
    <location>
        <begin position="1"/>
        <end position="117"/>
    </location>
</feature>
<keyword evidence="1" id="KW-0343">GTPase activation</keyword>
<evidence type="ECO:0000256" key="2">
    <source>
        <dbReference type="SAM" id="Coils"/>
    </source>
</evidence>
<feature type="compositionally biased region" description="Basic and acidic residues" evidence="3">
    <location>
        <begin position="1301"/>
        <end position="1318"/>
    </location>
</feature>
<feature type="compositionally biased region" description="Polar residues" evidence="3">
    <location>
        <begin position="1260"/>
        <end position="1280"/>
    </location>
</feature>
<reference evidence="6" key="1">
    <citation type="submission" date="2025-08" db="UniProtKB">
        <authorList>
            <consortium name="RefSeq"/>
        </authorList>
    </citation>
    <scope>IDENTIFICATION</scope>
    <source>
        <tissue evidence="6">Muscle</tissue>
    </source>
</reference>